<keyword evidence="6 8" id="KW-0472">Membrane</keyword>
<reference evidence="10" key="1">
    <citation type="submission" date="2022-03" db="EMBL/GenBank/DDBJ databases">
        <title>Genome Identification and Characterization of new species Bdellovibrio reynosense LBG001 sp. nov. from a Mexico soil sample.</title>
        <authorList>
            <person name="Camilli A."/>
            <person name="Ajao Y."/>
            <person name="Guo X."/>
        </authorList>
    </citation>
    <scope>NUCLEOTIDE SEQUENCE</scope>
    <source>
        <strain evidence="10">LBG001</strain>
    </source>
</reference>
<name>A0ABY4C5I6_9BACT</name>
<keyword evidence="3" id="KW-1003">Cell membrane</keyword>
<dbReference type="InterPro" id="IPR023090">
    <property type="entry name" value="UPF0702_alpha/beta_dom_sf"/>
</dbReference>
<dbReference type="Pfam" id="PF04239">
    <property type="entry name" value="DUF421"/>
    <property type="match status" value="1"/>
</dbReference>
<keyword evidence="4 8" id="KW-0812">Transmembrane</keyword>
<feature type="transmembrane region" description="Helical" evidence="8">
    <location>
        <begin position="12"/>
        <end position="30"/>
    </location>
</feature>
<evidence type="ECO:0000256" key="6">
    <source>
        <dbReference type="ARBA" id="ARBA00023136"/>
    </source>
</evidence>
<evidence type="ECO:0000256" key="2">
    <source>
        <dbReference type="ARBA" id="ARBA00006448"/>
    </source>
</evidence>
<gene>
    <name evidence="10" type="ORF">MNR06_08545</name>
</gene>
<organism evidence="10 11">
    <name type="scientific">Bdellovibrio reynosensis</name>
    <dbReference type="NCBI Taxonomy" id="2835041"/>
    <lineage>
        <taxon>Bacteria</taxon>
        <taxon>Pseudomonadati</taxon>
        <taxon>Bdellovibrionota</taxon>
        <taxon>Bdellovibrionia</taxon>
        <taxon>Bdellovibrionales</taxon>
        <taxon>Pseudobdellovibrionaceae</taxon>
        <taxon>Bdellovibrio</taxon>
    </lineage>
</organism>
<feature type="region of interest" description="Disordered" evidence="7">
    <location>
        <begin position="153"/>
        <end position="182"/>
    </location>
</feature>
<dbReference type="Gene3D" id="3.30.240.20">
    <property type="entry name" value="bsu07140 like domains"/>
    <property type="match status" value="1"/>
</dbReference>
<evidence type="ECO:0000256" key="4">
    <source>
        <dbReference type="ARBA" id="ARBA00022692"/>
    </source>
</evidence>
<evidence type="ECO:0000256" key="3">
    <source>
        <dbReference type="ARBA" id="ARBA00022475"/>
    </source>
</evidence>
<accession>A0ABY4C5I6</accession>
<sequence length="182" mass="20519">MGDMTLPWWEFVLRAWAVYFFLVVILRVLGRRQIGEFSPFDLIVLLLLSDAVQNSLIGGDESLAGGLIVVTTLLLTEYGIGWLTFKFKPVSSIIEGEPKRLIENGVINEKLRKDEHLSDNDLKEALRAKGVANPKEVLLAMIETNGHITVIKKDEKFKDSPPKFYRTKKPRRAASPPQAEKS</sequence>
<comment type="subcellular location">
    <subcellularLocation>
        <location evidence="1">Cell membrane</location>
        <topology evidence="1">Multi-pass membrane protein</topology>
    </subcellularLocation>
</comment>
<evidence type="ECO:0000313" key="10">
    <source>
        <dbReference type="EMBL" id="UOE99743.1"/>
    </source>
</evidence>
<keyword evidence="5 8" id="KW-1133">Transmembrane helix</keyword>
<evidence type="ECO:0000259" key="9">
    <source>
        <dbReference type="Pfam" id="PF04239"/>
    </source>
</evidence>
<protein>
    <submittedName>
        <fullName evidence="10">DUF421 domain-containing protein</fullName>
    </submittedName>
</protein>
<dbReference type="InterPro" id="IPR007353">
    <property type="entry name" value="DUF421"/>
</dbReference>
<feature type="domain" description="YetF C-terminal" evidence="9">
    <location>
        <begin position="86"/>
        <end position="155"/>
    </location>
</feature>
<proteinExistence type="inferred from homology"/>
<evidence type="ECO:0000256" key="8">
    <source>
        <dbReference type="SAM" id="Phobius"/>
    </source>
</evidence>
<dbReference type="PANTHER" id="PTHR34582">
    <property type="entry name" value="UPF0702 TRANSMEMBRANE PROTEIN YCAP"/>
    <property type="match status" value="1"/>
</dbReference>
<dbReference type="PANTHER" id="PTHR34582:SF6">
    <property type="entry name" value="UPF0702 TRANSMEMBRANE PROTEIN YCAP"/>
    <property type="match status" value="1"/>
</dbReference>
<dbReference type="EMBL" id="CP093442">
    <property type="protein sequence ID" value="UOE99743.1"/>
    <property type="molecule type" value="Genomic_DNA"/>
</dbReference>
<evidence type="ECO:0000256" key="1">
    <source>
        <dbReference type="ARBA" id="ARBA00004651"/>
    </source>
</evidence>
<evidence type="ECO:0000256" key="5">
    <source>
        <dbReference type="ARBA" id="ARBA00022989"/>
    </source>
</evidence>
<dbReference type="Proteomes" id="UP000830116">
    <property type="component" value="Chromosome"/>
</dbReference>
<comment type="similarity">
    <text evidence="2">Belongs to the UPF0702 family.</text>
</comment>
<evidence type="ECO:0000313" key="11">
    <source>
        <dbReference type="Proteomes" id="UP000830116"/>
    </source>
</evidence>
<evidence type="ECO:0000256" key="7">
    <source>
        <dbReference type="SAM" id="MobiDB-lite"/>
    </source>
</evidence>
<feature type="transmembrane region" description="Helical" evidence="8">
    <location>
        <begin position="63"/>
        <end position="85"/>
    </location>
</feature>
<dbReference type="RefSeq" id="WP_243534939.1">
    <property type="nucleotide sequence ID" value="NZ_CP093442.1"/>
</dbReference>
<keyword evidence="11" id="KW-1185">Reference proteome</keyword>